<dbReference type="InterPro" id="IPR011250">
    <property type="entry name" value="OMP/PagP_B-barrel"/>
</dbReference>
<evidence type="ECO:0000256" key="4">
    <source>
        <dbReference type="ARBA" id="ARBA00023237"/>
    </source>
</evidence>
<keyword evidence="3" id="KW-0472">Membrane</keyword>
<protein>
    <submittedName>
        <fullName evidence="8">Outer membrane beta-barrel protein</fullName>
    </submittedName>
</protein>
<reference evidence="8" key="1">
    <citation type="journal article" date="2024" name="Antonie Van Leeuwenhoek">
        <title>Bradyrhizobium ontarionense sp. nov., a novel bacterial symbiont isolated from Aeschynomene indica (Indian jointvetch), harbours photosynthesis, nitrogen fixation and nitrous oxide (N2O) reductase genes.</title>
        <authorList>
            <person name="Bromfield E.S.P."/>
            <person name="Cloutier S."/>
        </authorList>
    </citation>
    <scope>NUCLEOTIDE SEQUENCE</scope>
    <source>
        <strain evidence="8">A19</strain>
    </source>
</reference>
<feature type="signal peptide" evidence="6">
    <location>
        <begin position="1"/>
        <end position="21"/>
    </location>
</feature>
<comment type="subcellular location">
    <subcellularLocation>
        <location evidence="1">Cell outer membrane</location>
    </subcellularLocation>
</comment>
<proteinExistence type="inferred from homology"/>
<evidence type="ECO:0000313" key="8">
    <source>
        <dbReference type="EMBL" id="UFZ03816.1"/>
    </source>
</evidence>
<evidence type="ECO:0000313" key="9">
    <source>
        <dbReference type="Proteomes" id="UP001431010"/>
    </source>
</evidence>
<evidence type="ECO:0000256" key="2">
    <source>
        <dbReference type="ARBA" id="ARBA00022729"/>
    </source>
</evidence>
<evidence type="ECO:0000256" key="1">
    <source>
        <dbReference type="ARBA" id="ARBA00004442"/>
    </source>
</evidence>
<evidence type="ECO:0000256" key="6">
    <source>
        <dbReference type="SAM" id="SignalP"/>
    </source>
</evidence>
<dbReference type="Pfam" id="PF13505">
    <property type="entry name" value="OMP_b-brl"/>
    <property type="match status" value="1"/>
</dbReference>
<sequence length="278" mass="28558">MKKFALALLSAVVFGPPAAQAADLRSFRMPAKTPAVSQPVSNWTGFYIGADVGYGWGSYGASNATGTIVTTNGGSAPYGFNAGSGNANGITAGIQAGYNWQIDQTVLGIEADWLYLDSKVRSGNSAIIVPAFIGGNFSGSTSVRTDWYATFRGRVGYAFGPALLYATGGIALAQTKLSADATGSIVTSITPPVLGPLGSTNASNTAVLVGYAVGWGLEYALGAGWSVKGEYLHMGFGTNGYNLTGSLQSPAGLTGVIATHVDIKPSFDVARVGVNYHF</sequence>
<gene>
    <name evidence="8" type="ORF">LQG66_32210</name>
</gene>
<evidence type="ECO:0000256" key="5">
    <source>
        <dbReference type="ARBA" id="ARBA00038306"/>
    </source>
</evidence>
<keyword evidence="4" id="KW-0998">Cell outer membrane</keyword>
<evidence type="ECO:0000256" key="3">
    <source>
        <dbReference type="ARBA" id="ARBA00023136"/>
    </source>
</evidence>
<dbReference type="RefSeq" id="WP_231319830.1">
    <property type="nucleotide sequence ID" value="NZ_CP088156.1"/>
</dbReference>
<organism evidence="8 9">
    <name type="scientific">Bradyrhizobium ontarionense</name>
    <dbReference type="NCBI Taxonomy" id="2898149"/>
    <lineage>
        <taxon>Bacteria</taxon>
        <taxon>Pseudomonadati</taxon>
        <taxon>Pseudomonadota</taxon>
        <taxon>Alphaproteobacteria</taxon>
        <taxon>Hyphomicrobiales</taxon>
        <taxon>Nitrobacteraceae</taxon>
        <taxon>Bradyrhizobium</taxon>
    </lineage>
</organism>
<dbReference type="EMBL" id="CP088156">
    <property type="protein sequence ID" value="UFZ03816.1"/>
    <property type="molecule type" value="Genomic_DNA"/>
</dbReference>
<accession>A0ABY3R9E2</accession>
<keyword evidence="2 6" id="KW-0732">Signal</keyword>
<feature type="chain" id="PRO_5045070763" evidence="6">
    <location>
        <begin position="22"/>
        <end position="278"/>
    </location>
</feature>
<feature type="domain" description="Outer membrane protein beta-barrel" evidence="7">
    <location>
        <begin position="40"/>
        <end position="278"/>
    </location>
</feature>
<dbReference type="Proteomes" id="UP001431010">
    <property type="component" value="Chromosome"/>
</dbReference>
<comment type="similarity">
    <text evidence="5">Belongs to the Omp25/RopB family.</text>
</comment>
<dbReference type="SUPFAM" id="SSF56925">
    <property type="entry name" value="OMPA-like"/>
    <property type="match status" value="1"/>
</dbReference>
<dbReference type="InterPro" id="IPR051692">
    <property type="entry name" value="OMP-like"/>
</dbReference>
<dbReference type="PANTHER" id="PTHR34001">
    <property type="entry name" value="BLL7405 PROTEIN"/>
    <property type="match status" value="1"/>
</dbReference>
<keyword evidence="9" id="KW-1185">Reference proteome</keyword>
<evidence type="ECO:0000259" key="7">
    <source>
        <dbReference type="Pfam" id="PF13505"/>
    </source>
</evidence>
<dbReference type="PANTHER" id="PTHR34001:SF3">
    <property type="entry name" value="BLL7405 PROTEIN"/>
    <property type="match status" value="1"/>
</dbReference>
<dbReference type="Gene3D" id="2.40.160.20">
    <property type="match status" value="1"/>
</dbReference>
<name>A0ABY3R9E2_9BRAD</name>
<dbReference type="InterPro" id="IPR027385">
    <property type="entry name" value="Beta-barrel_OMP"/>
</dbReference>